<reference evidence="3 4" key="1">
    <citation type="submission" date="2019-02" db="EMBL/GenBank/DDBJ databases">
        <title>WGS of Pseudoxanthomonas species novum from clinical isolates.</title>
        <authorList>
            <person name="Bernier A.-M."/>
            <person name="Bernard K."/>
            <person name="Vachon A."/>
        </authorList>
    </citation>
    <scope>NUCLEOTIDE SEQUENCE [LARGE SCALE GENOMIC DNA]</scope>
    <source>
        <strain evidence="3 4">NML171202</strain>
    </source>
</reference>
<dbReference type="EC" id="3.1.3.48" evidence="1"/>
<dbReference type="Proteomes" id="UP000291286">
    <property type="component" value="Unassembled WGS sequence"/>
</dbReference>
<dbReference type="AlphaFoldDB" id="A0A4Q8LR45"/>
<protein>
    <recommendedName>
        <fullName evidence="1">protein-tyrosine-phosphatase</fullName>
        <ecNumber evidence="1">3.1.3.48</ecNumber>
    </recommendedName>
</protein>
<dbReference type="InterPro" id="IPR023485">
    <property type="entry name" value="Ptyr_pPase"/>
</dbReference>
<dbReference type="SUPFAM" id="SSF52788">
    <property type="entry name" value="Phosphotyrosine protein phosphatases I"/>
    <property type="match status" value="1"/>
</dbReference>
<evidence type="ECO:0000313" key="4">
    <source>
        <dbReference type="Proteomes" id="UP000291286"/>
    </source>
</evidence>
<dbReference type="GO" id="GO:0004725">
    <property type="term" value="F:protein tyrosine phosphatase activity"/>
    <property type="evidence" value="ECO:0007669"/>
    <property type="project" value="UniProtKB-EC"/>
</dbReference>
<comment type="caution">
    <text evidence="3">The sequence shown here is derived from an EMBL/GenBank/DDBJ whole genome shotgun (WGS) entry which is preliminary data.</text>
</comment>
<dbReference type="InterPro" id="IPR050438">
    <property type="entry name" value="LMW_PTPase"/>
</dbReference>
<evidence type="ECO:0000259" key="2">
    <source>
        <dbReference type="SMART" id="SM00226"/>
    </source>
</evidence>
<dbReference type="Gene3D" id="3.40.50.2300">
    <property type="match status" value="1"/>
</dbReference>
<evidence type="ECO:0000313" key="3">
    <source>
        <dbReference type="EMBL" id="TAA33155.1"/>
    </source>
</evidence>
<dbReference type="EMBL" id="SHMB01000001">
    <property type="protein sequence ID" value="TAA33155.1"/>
    <property type="molecule type" value="Genomic_DNA"/>
</dbReference>
<dbReference type="SMART" id="SM00226">
    <property type="entry name" value="LMWPc"/>
    <property type="match status" value="1"/>
</dbReference>
<gene>
    <name evidence="3" type="ORF">EA661_02475</name>
</gene>
<sequence length="161" mass="17280">MADGSVLRLAVCCRINLVRSPMAEAVLLARLGATGEVQVRSAGLEAITGLERPRGVLDVLEAAGYPPPPSAFSRRLDAQLLQWADLVLVMEASQRQTLLRLAPAAAAKVWRLGHWQATEVADPDGLAPQALAATLRTIETCVGSWLPHLQSPLHQSDPIRP</sequence>
<accession>A0A4Q8LR45</accession>
<dbReference type="RefSeq" id="WP_130515392.1">
    <property type="nucleotide sequence ID" value="NZ_SHMA01000001.1"/>
</dbReference>
<evidence type="ECO:0000256" key="1">
    <source>
        <dbReference type="ARBA" id="ARBA00013064"/>
    </source>
</evidence>
<feature type="domain" description="Phosphotyrosine protein phosphatase I" evidence="2">
    <location>
        <begin position="7"/>
        <end position="148"/>
    </location>
</feature>
<organism evidence="3 4">
    <name type="scientific">Pseudoxanthomonas winnipegensis</name>
    <dbReference type="NCBI Taxonomy" id="2480810"/>
    <lineage>
        <taxon>Bacteria</taxon>
        <taxon>Pseudomonadati</taxon>
        <taxon>Pseudomonadota</taxon>
        <taxon>Gammaproteobacteria</taxon>
        <taxon>Lysobacterales</taxon>
        <taxon>Lysobacteraceae</taxon>
        <taxon>Pseudoxanthomonas</taxon>
    </lineage>
</organism>
<dbReference type="PANTHER" id="PTHR11717:SF7">
    <property type="entry name" value="LOW MOLECULAR WEIGHT PHOSPHOTYROSINE PROTEIN PHOSPHATASE"/>
    <property type="match status" value="1"/>
</dbReference>
<proteinExistence type="predicted"/>
<name>A0A4Q8LR45_9GAMM</name>
<dbReference type="Pfam" id="PF01451">
    <property type="entry name" value="LMWPc"/>
    <property type="match status" value="1"/>
</dbReference>
<dbReference type="InterPro" id="IPR036196">
    <property type="entry name" value="Ptyr_pPase_sf"/>
</dbReference>
<dbReference type="PANTHER" id="PTHR11717">
    <property type="entry name" value="LOW MOLECULAR WEIGHT PROTEIN TYROSINE PHOSPHATASE"/>
    <property type="match status" value="1"/>
</dbReference>